<accession>A0AAD8M3E6</accession>
<reference evidence="2" key="2">
    <citation type="submission" date="2023-05" db="EMBL/GenBank/DDBJ databases">
        <authorList>
            <person name="Schelkunov M.I."/>
        </authorList>
    </citation>
    <scope>NUCLEOTIDE SEQUENCE</scope>
    <source>
        <strain evidence="2">Hsosn_3</strain>
        <tissue evidence="2">Leaf</tissue>
    </source>
</reference>
<reference evidence="2" key="1">
    <citation type="submission" date="2023-02" db="EMBL/GenBank/DDBJ databases">
        <title>Genome of toxic invasive species Heracleum sosnowskyi carries increased number of genes despite the absence of recent whole-genome duplications.</title>
        <authorList>
            <person name="Schelkunov M."/>
            <person name="Shtratnikova V."/>
            <person name="Makarenko M."/>
            <person name="Klepikova A."/>
            <person name="Omelchenko D."/>
            <person name="Novikova G."/>
            <person name="Obukhova E."/>
            <person name="Bogdanov V."/>
            <person name="Penin A."/>
            <person name="Logacheva M."/>
        </authorList>
    </citation>
    <scope>NUCLEOTIDE SEQUENCE</scope>
    <source>
        <strain evidence="2">Hsosn_3</strain>
        <tissue evidence="2">Leaf</tissue>
    </source>
</reference>
<name>A0AAD8M3E6_9APIA</name>
<protein>
    <submittedName>
        <fullName evidence="2">Uncharacterized protein</fullName>
    </submittedName>
</protein>
<evidence type="ECO:0000256" key="1">
    <source>
        <dbReference type="SAM" id="Phobius"/>
    </source>
</evidence>
<sequence length="147" mass="16911">MPLLRSFMQYHIDSMPKFVKAIIYLLLVIHFLNIFQIYGMVVWERIYVTSKKKRCPQVAPKRNSSTVWRNCVFCVGGSSILGSAVPITYIYPCLMWIIIRNPGKTSPMWYLNVGIAFFGLLFVVLVEIAAIRTLVVYGLDANFFHPN</sequence>
<feature type="transmembrane region" description="Helical" evidence="1">
    <location>
        <begin position="109"/>
        <end position="131"/>
    </location>
</feature>
<feature type="transmembrane region" description="Helical" evidence="1">
    <location>
        <begin position="21"/>
        <end position="43"/>
    </location>
</feature>
<feature type="transmembrane region" description="Helical" evidence="1">
    <location>
        <begin position="67"/>
        <end position="97"/>
    </location>
</feature>
<evidence type="ECO:0000313" key="3">
    <source>
        <dbReference type="Proteomes" id="UP001237642"/>
    </source>
</evidence>
<keyword evidence="3" id="KW-1185">Reference proteome</keyword>
<dbReference type="Proteomes" id="UP001237642">
    <property type="component" value="Unassembled WGS sequence"/>
</dbReference>
<evidence type="ECO:0000313" key="2">
    <source>
        <dbReference type="EMBL" id="KAK1360540.1"/>
    </source>
</evidence>
<keyword evidence="1" id="KW-0812">Transmembrane</keyword>
<gene>
    <name evidence="2" type="ORF">POM88_045014</name>
</gene>
<dbReference type="EMBL" id="JAUIZM010000010">
    <property type="protein sequence ID" value="KAK1360540.1"/>
    <property type="molecule type" value="Genomic_DNA"/>
</dbReference>
<organism evidence="2 3">
    <name type="scientific">Heracleum sosnowskyi</name>
    <dbReference type="NCBI Taxonomy" id="360622"/>
    <lineage>
        <taxon>Eukaryota</taxon>
        <taxon>Viridiplantae</taxon>
        <taxon>Streptophyta</taxon>
        <taxon>Embryophyta</taxon>
        <taxon>Tracheophyta</taxon>
        <taxon>Spermatophyta</taxon>
        <taxon>Magnoliopsida</taxon>
        <taxon>eudicotyledons</taxon>
        <taxon>Gunneridae</taxon>
        <taxon>Pentapetalae</taxon>
        <taxon>asterids</taxon>
        <taxon>campanulids</taxon>
        <taxon>Apiales</taxon>
        <taxon>Apiaceae</taxon>
        <taxon>Apioideae</taxon>
        <taxon>apioid superclade</taxon>
        <taxon>Tordylieae</taxon>
        <taxon>Tordyliinae</taxon>
        <taxon>Heracleum</taxon>
    </lineage>
</organism>
<keyword evidence="1" id="KW-1133">Transmembrane helix</keyword>
<keyword evidence="1" id="KW-0472">Membrane</keyword>
<dbReference type="AlphaFoldDB" id="A0AAD8M3E6"/>
<comment type="caution">
    <text evidence="2">The sequence shown here is derived from an EMBL/GenBank/DDBJ whole genome shotgun (WGS) entry which is preliminary data.</text>
</comment>
<proteinExistence type="predicted"/>